<name>A0A6A5XGQ8_9PLEO</name>
<evidence type="ECO:0000313" key="5">
    <source>
        <dbReference type="Proteomes" id="UP000799778"/>
    </source>
</evidence>
<keyword evidence="5" id="KW-1185">Reference proteome</keyword>
<evidence type="ECO:0000313" key="4">
    <source>
        <dbReference type="EMBL" id="KAF2012046.1"/>
    </source>
</evidence>
<dbReference type="EMBL" id="ML978073">
    <property type="protein sequence ID" value="KAF2012046.1"/>
    <property type="molecule type" value="Genomic_DNA"/>
</dbReference>
<keyword evidence="2" id="KW-0521">NADP</keyword>
<organism evidence="4 5">
    <name type="scientific">Aaosphaeria arxii CBS 175.79</name>
    <dbReference type="NCBI Taxonomy" id="1450172"/>
    <lineage>
        <taxon>Eukaryota</taxon>
        <taxon>Fungi</taxon>
        <taxon>Dikarya</taxon>
        <taxon>Ascomycota</taxon>
        <taxon>Pezizomycotina</taxon>
        <taxon>Dothideomycetes</taxon>
        <taxon>Pleosporomycetidae</taxon>
        <taxon>Pleosporales</taxon>
        <taxon>Pleosporales incertae sedis</taxon>
        <taxon>Aaosphaeria</taxon>
    </lineage>
</organism>
<dbReference type="AlphaFoldDB" id="A0A6A5XGQ8"/>
<dbReference type="InterPro" id="IPR002347">
    <property type="entry name" value="SDR_fam"/>
</dbReference>
<proteinExistence type="inferred from homology"/>
<comment type="similarity">
    <text evidence="1">Belongs to the short-chain dehydrogenases/reductases (SDR) family.</text>
</comment>
<dbReference type="PRINTS" id="PR00081">
    <property type="entry name" value="GDHRDH"/>
</dbReference>
<accession>A0A6A5XGQ8</accession>
<protein>
    <submittedName>
        <fullName evidence="4">NAD(P)-binding protein</fullName>
    </submittedName>
</protein>
<dbReference type="GO" id="GO:0016491">
    <property type="term" value="F:oxidoreductase activity"/>
    <property type="evidence" value="ECO:0007669"/>
    <property type="project" value="UniProtKB-KW"/>
</dbReference>
<dbReference type="Gene3D" id="3.40.50.720">
    <property type="entry name" value="NAD(P)-binding Rossmann-like Domain"/>
    <property type="match status" value="1"/>
</dbReference>
<evidence type="ECO:0000256" key="3">
    <source>
        <dbReference type="ARBA" id="ARBA00023002"/>
    </source>
</evidence>
<dbReference type="SUPFAM" id="SSF51735">
    <property type="entry name" value="NAD(P)-binding Rossmann-fold domains"/>
    <property type="match status" value="1"/>
</dbReference>
<reference evidence="4" key="1">
    <citation type="journal article" date="2020" name="Stud. Mycol.">
        <title>101 Dothideomycetes genomes: a test case for predicting lifestyles and emergence of pathogens.</title>
        <authorList>
            <person name="Haridas S."/>
            <person name="Albert R."/>
            <person name="Binder M."/>
            <person name="Bloem J."/>
            <person name="Labutti K."/>
            <person name="Salamov A."/>
            <person name="Andreopoulos B."/>
            <person name="Baker S."/>
            <person name="Barry K."/>
            <person name="Bills G."/>
            <person name="Bluhm B."/>
            <person name="Cannon C."/>
            <person name="Castanera R."/>
            <person name="Culley D."/>
            <person name="Daum C."/>
            <person name="Ezra D."/>
            <person name="Gonzalez J."/>
            <person name="Henrissat B."/>
            <person name="Kuo A."/>
            <person name="Liang C."/>
            <person name="Lipzen A."/>
            <person name="Lutzoni F."/>
            <person name="Magnuson J."/>
            <person name="Mondo S."/>
            <person name="Nolan M."/>
            <person name="Ohm R."/>
            <person name="Pangilinan J."/>
            <person name="Park H.-J."/>
            <person name="Ramirez L."/>
            <person name="Alfaro M."/>
            <person name="Sun H."/>
            <person name="Tritt A."/>
            <person name="Yoshinaga Y."/>
            <person name="Zwiers L.-H."/>
            <person name="Turgeon B."/>
            <person name="Goodwin S."/>
            <person name="Spatafora J."/>
            <person name="Crous P."/>
            <person name="Grigoriev I."/>
        </authorList>
    </citation>
    <scope>NUCLEOTIDE SEQUENCE</scope>
    <source>
        <strain evidence="4">CBS 175.79</strain>
    </source>
</reference>
<evidence type="ECO:0000256" key="2">
    <source>
        <dbReference type="ARBA" id="ARBA00022857"/>
    </source>
</evidence>
<sequence>MSLKTMWQQYFPAEAPSFTEANLAPGSQEGKVFIITGGNSGIGKELARFLYPTGARIYLAGRSEERIARAIEDIEASSASTGVAKKGCLRSLHGLDLSDLCTVKPVFERFAAQEKELHVLWNNAAMPSRPGRSSPQGIELSMAANALGPFLLTSLLVRHLGAGAKNAGRPSRVVWTGSVQIEMNAPLGGVDFERLNQGKTISQHPDYAQSKAANLLLAHESAIRWGDQDIISVCQNPGNLYTNIYARENWLLVLFLRYTVLYEAKYGAYTMMFAGFSDKISMAQNGCYIWPWGVIKPNSREDVYKAIDQGKARDFWEWCEDKIGAFM</sequence>
<dbReference type="PANTHER" id="PTHR24320:SF236">
    <property type="entry name" value="SHORT-CHAIN DEHYDROGENASE-RELATED"/>
    <property type="match status" value="1"/>
</dbReference>
<dbReference type="Pfam" id="PF00106">
    <property type="entry name" value="adh_short"/>
    <property type="match status" value="1"/>
</dbReference>
<gene>
    <name evidence="4" type="ORF">BU24DRAFT_425867</name>
</gene>
<keyword evidence="3" id="KW-0560">Oxidoreductase</keyword>
<dbReference type="GeneID" id="54286239"/>
<evidence type="ECO:0000256" key="1">
    <source>
        <dbReference type="ARBA" id="ARBA00006484"/>
    </source>
</evidence>
<dbReference type="OrthoDB" id="191139at2759"/>
<dbReference type="RefSeq" id="XP_033380385.1">
    <property type="nucleotide sequence ID" value="XM_033528842.1"/>
</dbReference>
<dbReference type="PANTHER" id="PTHR24320">
    <property type="entry name" value="RETINOL DEHYDROGENASE"/>
    <property type="match status" value="1"/>
</dbReference>
<dbReference type="InterPro" id="IPR036291">
    <property type="entry name" value="NAD(P)-bd_dom_sf"/>
</dbReference>
<dbReference type="Proteomes" id="UP000799778">
    <property type="component" value="Unassembled WGS sequence"/>
</dbReference>